<dbReference type="EMBL" id="JADCKQ010000001">
    <property type="protein sequence ID" value="MBI1492257.1"/>
    <property type="molecule type" value="Genomic_DNA"/>
</dbReference>
<dbReference type="RefSeq" id="WP_228847200.1">
    <property type="nucleotide sequence ID" value="NZ_JADCKQ010000001.1"/>
</dbReference>
<sequence>MTSEMEDEFRHGDELSLSTVFENLAAALDGLADLCAVIQSDIGGSVSGLGDCPEGLVSHLQNIDRLQQNLEDLSTFHNTFSRLDISHSLSWSDQEFLGRYMVLSSLKSRIFPVSPEDMHQEKSGVFDLF</sequence>
<evidence type="ECO:0000313" key="2">
    <source>
        <dbReference type="Proteomes" id="UP000640583"/>
    </source>
</evidence>
<proteinExistence type="predicted"/>
<reference evidence="1" key="1">
    <citation type="submission" date="2020-10" db="EMBL/GenBank/DDBJ databases">
        <title>Paenihalocynthiibacter styelae gen. nov., sp. nov., isolated from stalked sea squirt Styela clava.</title>
        <authorList>
            <person name="Kim Y.-O."/>
            <person name="Yoon J.-H."/>
        </authorList>
    </citation>
    <scope>NUCLEOTIDE SEQUENCE</scope>
    <source>
        <strain evidence="1">MYP1-1</strain>
    </source>
</reference>
<dbReference type="Proteomes" id="UP000640583">
    <property type="component" value="Unassembled WGS sequence"/>
</dbReference>
<protein>
    <submittedName>
        <fullName evidence="1">Uncharacterized protein</fullName>
    </submittedName>
</protein>
<name>A0A8J7LP32_9RHOB</name>
<accession>A0A8J7LP32</accession>
<gene>
    <name evidence="1" type="ORF">H1D41_01260</name>
</gene>
<organism evidence="1 2">
    <name type="scientific">Halocynthiibacter styelae</name>
    <dbReference type="NCBI Taxonomy" id="2761955"/>
    <lineage>
        <taxon>Bacteria</taxon>
        <taxon>Pseudomonadati</taxon>
        <taxon>Pseudomonadota</taxon>
        <taxon>Alphaproteobacteria</taxon>
        <taxon>Rhodobacterales</taxon>
        <taxon>Paracoccaceae</taxon>
        <taxon>Halocynthiibacter</taxon>
    </lineage>
</organism>
<comment type="caution">
    <text evidence="1">The sequence shown here is derived from an EMBL/GenBank/DDBJ whole genome shotgun (WGS) entry which is preliminary data.</text>
</comment>
<dbReference type="AlphaFoldDB" id="A0A8J7LP32"/>
<evidence type="ECO:0000313" key="1">
    <source>
        <dbReference type="EMBL" id="MBI1492257.1"/>
    </source>
</evidence>
<keyword evidence="2" id="KW-1185">Reference proteome</keyword>